<dbReference type="PANTHER" id="PTHR23315:SF7">
    <property type="entry name" value="U-BOX DOMAIN-CONTAINING PROTEIN 4"/>
    <property type="match status" value="1"/>
</dbReference>
<dbReference type="GeneID" id="20641081"/>
<dbReference type="InParanoid" id="G4YDZ9"/>
<sequence length="1256" mass="135183">MNLSPLLGLVVPGEGPVALALSKAQALCLQMSELQSASERLLSRLQNLLAELQRMEREDQLPSANLLESYAVLVTRYLRFLQLNSCKSLIYRVVKSAAMAGELQQLNEKVADLLAKLLDADIVSWETQWRADRFVQDAVLAATLDDSSLCFRDLQSPRAQMEALLTLKFEVEKKSSRHAEEDLTRMRMLVGKIGSVSRMTEVALPSWFIPDYEVELQSKPFARGRLASVYYGAWGNESKVVVNQLCVDESRMDETASDVFSLAMCIIESSTGVPPFRFLSEKDAGDNVRRGVIPDKPDEMDADEWGLLLMMTSVDPTKRVKLDYVVEKLKAFADRDQVSTLEAIGACSSCCAAISPDSRFCSSPTQHAFQPGNPFQMDTSPEFLPDSGVVFLLHVIEIGSVDDQEHALVTLYQTCLSSYRRKFVYDVNGVSKLIGLVKRGRTHFLRACALGILSWAELDSRLPLKDLDSLRKLVGAATLDGCNAIAASLRVINRPSKIKALVHCACITGGRNGANMDVLRNAGVVAPLTALLRNGDQIQKLLSICALGRLAGHIRSCEIMAQNGAIDALLSCLRAGSDAQKEHSAGALSRLTVSRDCCNMLVEKGAIPLLVGLLQAYSSATRFHGACVLGSLAMINVKNRSAIIAHGAVDPFVELLQSGNERLKTRVACTLANLTVDKTNRGLLVRADVIEAFVALLQGGANYYRGQAARALANLALDESHIDAITQAGAIPFIVSLLRSHSRNEAARALANLSYKPESRYVIMKGAIEPLVEMLRETRDNMSELAARALANLALDANSRRVIAELGAINLLARQLDFGSATIKECHSVRALANLAADEAYHKEIIQAGAVPHFVAHLKGDVVKLKTQAVLAFANLTTSAESRNAIANADAVVPLVALLRNGTNTQKDHALRALANVAIDKCSAGVIKEAGAIPLFTELLRSGSNKQQDHAVRAVGSVAALGGEIARSGAIGPLVELLRNGTHNQTFYAGCALAASALSGEGRSTIVAEGAVDDLVSLVRDGSDYQKIGAAQALNNLVAERNVVETVKTAGVIPDLVALVGARNEKLNDSLARTLERICGESGNHSTVVSAGAISLFAGLLRSGTREQKEDAARRLHHLTGDENTSHNFGEVVPKLVKLLDSTVEAVKKYAVSTLANLASNDVNCAKIASGGGIPRLVGILQDGTDDMKSDAVRALESLAMNNQANQSEMNALGIDSLLLELRQTGEPTRSDTAPRALERMDECAPAPLKRMRRDT</sequence>
<protein>
    <recommendedName>
        <fullName evidence="5">Protein kinase domain-containing protein</fullName>
    </recommendedName>
</protein>
<dbReference type="InterPro" id="IPR011009">
    <property type="entry name" value="Kinase-like_dom_sf"/>
</dbReference>
<keyword evidence="4" id="KW-1185">Reference proteome</keyword>
<dbReference type="PANTHER" id="PTHR23315">
    <property type="entry name" value="U BOX DOMAIN-CONTAINING"/>
    <property type="match status" value="1"/>
</dbReference>
<dbReference type="Gene3D" id="1.25.10.10">
    <property type="entry name" value="Leucine-rich Repeat Variant"/>
    <property type="match status" value="5"/>
</dbReference>
<feature type="repeat" description="ARM" evidence="1">
    <location>
        <begin position="647"/>
        <end position="689"/>
    </location>
</feature>
<dbReference type="InterPro" id="IPR000225">
    <property type="entry name" value="Armadillo"/>
</dbReference>
<feature type="repeat" description="ARM" evidence="1">
    <location>
        <begin position="766"/>
        <end position="808"/>
    </location>
</feature>
<feature type="coiled-coil region" evidence="2">
    <location>
        <begin position="31"/>
        <end position="58"/>
    </location>
</feature>
<dbReference type="Proteomes" id="UP000002640">
    <property type="component" value="Unassembled WGS sequence"/>
</dbReference>
<dbReference type="SMR" id="G4YDZ9"/>
<gene>
    <name evidence="3" type="ORF">PHYSODRAFT_294356</name>
</gene>
<feature type="repeat" description="ARM" evidence="1">
    <location>
        <begin position="1172"/>
        <end position="1214"/>
    </location>
</feature>
<dbReference type="Gene3D" id="1.10.510.10">
    <property type="entry name" value="Transferase(Phosphotransferase) domain 1"/>
    <property type="match status" value="1"/>
</dbReference>
<accession>G4YDZ9</accession>
<keyword evidence="2" id="KW-0175">Coiled coil</keyword>
<organism evidence="3 4">
    <name type="scientific">Phytophthora sojae (strain P6497)</name>
    <name type="common">Soybean stem and root rot agent</name>
    <name type="synonym">Phytophthora megasperma f. sp. glycines</name>
    <dbReference type="NCBI Taxonomy" id="1094619"/>
    <lineage>
        <taxon>Eukaryota</taxon>
        <taxon>Sar</taxon>
        <taxon>Stramenopiles</taxon>
        <taxon>Oomycota</taxon>
        <taxon>Peronosporomycetes</taxon>
        <taxon>Peronosporales</taxon>
        <taxon>Peronosporaceae</taxon>
        <taxon>Phytophthora</taxon>
    </lineage>
</organism>
<evidence type="ECO:0000313" key="4">
    <source>
        <dbReference type="Proteomes" id="UP000002640"/>
    </source>
</evidence>
<evidence type="ECO:0008006" key="5">
    <source>
        <dbReference type="Google" id="ProtNLM"/>
    </source>
</evidence>
<feature type="coiled-coil region" evidence="2">
    <location>
        <begin position="96"/>
        <end position="123"/>
    </location>
</feature>
<dbReference type="Pfam" id="PF00514">
    <property type="entry name" value="Arm"/>
    <property type="match status" value="3"/>
</dbReference>
<proteinExistence type="predicted"/>
<reference evidence="3 4" key="1">
    <citation type="journal article" date="2006" name="Science">
        <title>Phytophthora genome sequences uncover evolutionary origins and mechanisms of pathogenesis.</title>
        <authorList>
            <person name="Tyler B.M."/>
            <person name="Tripathy S."/>
            <person name="Zhang X."/>
            <person name="Dehal P."/>
            <person name="Jiang R.H."/>
            <person name="Aerts A."/>
            <person name="Arredondo F.D."/>
            <person name="Baxter L."/>
            <person name="Bensasson D."/>
            <person name="Beynon J.L."/>
            <person name="Chapman J."/>
            <person name="Damasceno C.M."/>
            <person name="Dorrance A.E."/>
            <person name="Dou D."/>
            <person name="Dickerman A.W."/>
            <person name="Dubchak I.L."/>
            <person name="Garbelotto M."/>
            <person name="Gijzen M."/>
            <person name="Gordon S.G."/>
            <person name="Govers F."/>
            <person name="Grunwald N.J."/>
            <person name="Huang W."/>
            <person name="Ivors K.L."/>
            <person name="Jones R.W."/>
            <person name="Kamoun S."/>
            <person name="Krampis K."/>
            <person name="Lamour K.H."/>
            <person name="Lee M.K."/>
            <person name="McDonald W.H."/>
            <person name="Medina M."/>
            <person name="Meijer H.J."/>
            <person name="Nordberg E.K."/>
            <person name="Maclean D.J."/>
            <person name="Ospina-Giraldo M.D."/>
            <person name="Morris P.F."/>
            <person name="Phuntumart V."/>
            <person name="Putnam N.H."/>
            <person name="Rash S."/>
            <person name="Rose J.K."/>
            <person name="Sakihama Y."/>
            <person name="Salamov A.A."/>
            <person name="Savidor A."/>
            <person name="Scheuring C.F."/>
            <person name="Smith B.M."/>
            <person name="Sobral B.W."/>
            <person name="Terry A."/>
            <person name="Torto-Alalibo T.A."/>
            <person name="Win J."/>
            <person name="Xu Z."/>
            <person name="Zhang H."/>
            <person name="Grigoriev I.V."/>
            <person name="Rokhsar D.S."/>
            <person name="Boore J.L."/>
        </authorList>
    </citation>
    <scope>NUCLEOTIDE SEQUENCE [LARGE SCALE GENOMIC DNA]</scope>
    <source>
        <strain evidence="3 4">P6497</strain>
    </source>
</reference>
<dbReference type="SMART" id="SM00185">
    <property type="entry name" value="ARM"/>
    <property type="match status" value="17"/>
</dbReference>
<evidence type="ECO:0000256" key="2">
    <source>
        <dbReference type="SAM" id="Coils"/>
    </source>
</evidence>
<dbReference type="SUPFAM" id="SSF56112">
    <property type="entry name" value="Protein kinase-like (PK-like)"/>
    <property type="match status" value="1"/>
</dbReference>
<feature type="repeat" description="ARM" evidence="1">
    <location>
        <begin position="1131"/>
        <end position="1173"/>
    </location>
</feature>
<evidence type="ECO:0000313" key="3">
    <source>
        <dbReference type="EMBL" id="EGZ29017.1"/>
    </source>
</evidence>
<dbReference type="InterPro" id="IPR011989">
    <property type="entry name" value="ARM-like"/>
</dbReference>
<evidence type="ECO:0000256" key="1">
    <source>
        <dbReference type="PROSITE-ProRule" id="PRU00259"/>
    </source>
</evidence>
<dbReference type="InterPro" id="IPR016024">
    <property type="entry name" value="ARM-type_fold"/>
</dbReference>
<dbReference type="EMBL" id="JH159151">
    <property type="protein sequence ID" value="EGZ29017.1"/>
    <property type="molecule type" value="Genomic_DNA"/>
</dbReference>
<dbReference type="SUPFAM" id="SSF48371">
    <property type="entry name" value="ARM repeat"/>
    <property type="match status" value="3"/>
</dbReference>
<dbReference type="KEGG" id="psoj:PHYSODRAFT_294356"/>
<dbReference type="STRING" id="1094619.G4YDZ9"/>
<dbReference type="AlphaFoldDB" id="G4YDZ9"/>
<dbReference type="PROSITE" id="PS50176">
    <property type="entry name" value="ARM_REPEAT"/>
    <property type="match status" value="4"/>
</dbReference>
<name>G4YDZ9_PHYSP</name>
<dbReference type="RefSeq" id="XP_009516292.1">
    <property type="nucleotide sequence ID" value="XM_009517997.1"/>
</dbReference>